<dbReference type="RefSeq" id="NP_001190813.1">
    <property type="nucleotide sequence ID" value="NM_001203884.1"/>
</dbReference>
<evidence type="ECO:0000256" key="3">
    <source>
        <dbReference type="ARBA" id="ARBA00022679"/>
    </source>
</evidence>
<gene>
    <name evidence="12 14" type="primary">AIRP1</name>
    <name evidence="12" type="synonym">ABA Insensitive RING Protein 1</name>
    <name evidence="12" type="synonym">AtAIRP1</name>
    <name evidence="11 12" type="ordered locus">At4g23450</name>
    <name evidence="12" type="ORF">F16G20.150</name>
    <name evidence="12" type="ORF">F16G20_150</name>
</gene>
<reference evidence="12" key="3">
    <citation type="submission" date="2016-05" db="EMBL/GenBank/DDBJ databases">
        <authorList>
            <person name="Krishnakumar V."/>
            <person name="Cheng C.-Y."/>
            <person name="Chan A.P."/>
            <person name="Schobel S."/>
            <person name="Kim M."/>
            <person name="Ferlanti E.S."/>
            <person name="Belyaeva I."/>
            <person name="Rosen B.D."/>
            <person name="Micklem G."/>
            <person name="Miller J.R."/>
            <person name="Vaughn M."/>
            <person name="Town C.D."/>
        </authorList>
    </citation>
    <scope>NUCLEOTIDE SEQUENCE</scope>
</reference>
<dbReference type="PANTHER" id="PTHR46463:SF55">
    <property type="entry name" value="E3 UBIQUITIN-PROTEIN LIGASE AIRP1"/>
    <property type="match status" value="1"/>
</dbReference>
<evidence type="ECO:0000313" key="11">
    <source>
        <dbReference type="Araport" id="AT4G23450"/>
    </source>
</evidence>
<evidence type="ECO:0000313" key="12">
    <source>
        <dbReference type="EMBL" id="AEE84759.1"/>
    </source>
</evidence>
<evidence type="ECO:0000259" key="10">
    <source>
        <dbReference type="PROSITE" id="PS50089"/>
    </source>
</evidence>
<dbReference type="ProteomicsDB" id="183438"/>
<evidence type="ECO:0000256" key="9">
    <source>
        <dbReference type="SAM" id="Phobius"/>
    </source>
</evidence>
<dbReference type="PANTHER" id="PTHR46463">
    <property type="entry name" value="ZINC FINGER, RING/FYVE/PHD-TYPE"/>
    <property type="match status" value="1"/>
</dbReference>
<keyword evidence="9" id="KW-0472">Membrane</keyword>
<dbReference type="SUPFAM" id="SSF57850">
    <property type="entry name" value="RING/U-box"/>
    <property type="match status" value="1"/>
</dbReference>
<dbReference type="GeneID" id="828444"/>
<dbReference type="EMBL" id="CP002687">
    <property type="protein sequence ID" value="AEE84759.1"/>
    <property type="molecule type" value="Genomic_DNA"/>
</dbReference>
<keyword evidence="5 8" id="KW-0863">Zinc-finger</keyword>
<dbReference type="EC" id="2.3.2.27" evidence="2"/>
<dbReference type="eggNOG" id="KOG0800">
    <property type="taxonomic scope" value="Eukaryota"/>
</dbReference>
<sequence>MSIQHEIYFLHNEPHKYTRVFNLIFVITMDTHICIALISVTIILSLTVKTLSYQRMGCCCCLPSIPESSRTIDEHLPLSRATPSSLSNAYSSPLSPPIPLAITNINLQTSPPKLPRTQGNSSEASPGLTQVVPEKKTWHVDDLTDFELKKQYREAIDECPICLEEYEIDNPKLLTKCGHDFHLACILAWMERSEACPVCDKELVLTES</sequence>
<keyword evidence="6" id="KW-0833">Ubl conjugation pathway</keyword>
<dbReference type="PROSITE" id="PS50089">
    <property type="entry name" value="ZF_RING_2"/>
    <property type="match status" value="1"/>
</dbReference>
<dbReference type="SMART" id="SM00184">
    <property type="entry name" value="RING"/>
    <property type="match status" value="1"/>
</dbReference>
<comment type="catalytic activity">
    <reaction evidence="1">
        <text>S-ubiquitinyl-[E2 ubiquitin-conjugating enzyme]-L-cysteine + [acceptor protein]-L-lysine = [E2 ubiquitin-conjugating enzyme]-L-cysteine + N(6)-ubiquitinyl-[acceptor protein]-L-lysine.</text>
        <dbReference type="EC" id="2.3.2.27"/>
    </reaction>
</comment>
<dbReference type="InterPro" id="IPR013083">
    <property type="entry name" value="Znf_RING/FYVE/PHD"/>
</dbReference>
<organism evidence="12 13">
    <name type="scientific">Arabidopsis thaliana</name>
    <name type="common">Mouse-ear cress</name>
    <dbReference type="NCBI Taxonomy" id="3702"/>
    <lineage>
        <taxon>Eukaryota</taxon>
        <taxon>Viridiplantae</taxon>
        <taxon>Streptophyta</taxon>
        <taxon>Embryophyta</taxon>
        <taxon>Tracheophyta</taxon>
        <taxon>Spermatophyta</taxon>
        <taxon>Magnoliopsida</taxon>
        <taxon>eudicotyledons</taxon>
        <taxon>Gunneridae</taxon>
        <taxon>Pentapetalae</taxon>
        <taxon>rosids</taxon>
        <taxon>malvids</taxon>
        <taxon>Brassicales</taxon>
        <taxon>Brassicaceae</taxon>
        <taxon>Camelineae</taxon>
        <taxon>Arabidopsis</taxon>
    </lineage>
</organism>
<dbReference type="GO" id="GO:0061630">
    <property type="term" value="F:ubiquitin protein ligase activity"/>
    <property type="evidence" value="ECO:0007669"/>
    <property type="project" value="UniProtKB-EC"/>
</dbReference>
<feature type="domain" description="RING-type" evidence="10">
    <location>
        <begin position="159"/>
        <end position="200"/>
    </location>
</feature>
<keyword evidence="13" id="KW-1185">Reference proteome</keyword>
<evidence type="ECO:0000313" key="14">
    <source>
        <dbReference type="TAIR" id="AT4G23450"/>
    </source>
</evidence>
<evidence type="ECO:0000256" key="7">
    <source>
        <dbReference type="ARBA" id="ARBA00022833"/>
    </source>
</evidence>
<evidence type="ECO:0007829" key="15">
    <source>
        <dbReference type="PeptideAtlas" id="F4JNK0"/>
    </source>
</evidence>
<dbReference type="Proteomes" id="UP000006548">
    <property type="component" value="Chromosome 4"/>
</dbReference>
<evidence type="ECO:0000256" key="5">
    <source>
        <dbReference type="ARBA" id="ARBA00022771"/>
    </source>
</evidence>
<reference evidence="12" key="2">
    <citation type="submission" date="2011-02" db="EMBL/GenBank/DDBJ databases">
        <authorList>
            <consortium name="TAIR"/>
            <person name="Swarbreck D."/>
            <person name="Lamesch P."/>
            <person name="Wilks C."/>
            <person name="Huala E."/>
        </authorList>
    </citation>
    <scope>NUCLEOTIDE SEQUENCE</scope>
</reference>
<proteinExistence type="evidence at protein level"/>
<accession>F4JNK0</accession>
<dbReference type="EMBL" id="CP002687">
    <property type="protein sequence ID" value="AEE84760.1"/>
    <property type="molecule type" value="Genomic_DNA"/>
</dbReference>
<dbReference type="SMR" id="F4JNK0"/>
<keyword evidence="15" id="KW-1267">Proteomics identification</keyword>
<reference evidence="12 13" key="1">
    <citation type="journal article" date="1999" name="Nature">
        <title>Sequence and analysis of chromosome 4 of the plant Arabidopsis thaliana.</title>
        <authorList>
            <consortium name="EU"/>
            <consortium name="CSHL and WU Arabidopsis Sequencing Project"/>
            <person name="Mayer K."/>
            <person name="Schuller C."/>
            <person name="Wambutt R."/>
            <person name="Murphy G."/>
            <person name="Volckaert G."/>
            <person name="Pohl T."/>
            <person name="Dusterhoft A."/>
            <person name="Stiekema W."/>
            <person name="Entian K.D."/>
            <person name="Terryn N."/>
            <person name="Harris B."/>
            <person name="Ansorge W."/>
            <person name="Brandt P."/>
            <person name="Grivell L."/>
            <person name="Rieger M."/>
            <person name="Weichselgartner M."/>
            <person name="de Simone V."/>
            <person name="Obermaier B."/>
            <person name="Mache R."/>
            <person name="Muller M."/>
            <person name="Kreis M."/>
            <person name="Delseny M."/>
            <person name="Puigdomenech P."/>
            <person name="Watson M."/>
            <person name="Schmidtheini T."/>
            <person name="Reichert B."/>
            <person name="Portatelle D."/>
            <person name="Perez-Alonso M."/>
            <person name="Boutry M."/>
            <person name="Bancroft I."/>
            <person name="Vos P."/>
            <person name="Hoheisel J."/>
            <person name="Zimmermann W."/>
            <person name="Wedler H."/>
            <person name="Ridley P."/>
            <person name="Langham S.A."/>
            <person name="McCullagh B."/>
            <person name="Bilham L."/>
            <person name="Robben J."/>
            <person name="Van der Schueren J."/>
            <person name="Grymonprez B."/>
            <person name="Chuang Y.J."/>
            <person name="Vandenbussche F."/>
            <person name="Braeken M."/>
            <person name="Weltjens I."/>
            <person name="Voet M."/>
            <person name="Bastiaens I."/>
            <person name="Aert R."/>
            <person name="Defoor E."/>
            <person name="Weitzenegger T."/>
            <person name="Bothe G."/>
            <person name="Ramsperger U."/>
            <person name="Hilbert H."/>
            <person name="Braun M."/>
            <person name="Holzer E."/>
            <person name="Brandt A."/>
            <person name="Peters S."/>
            <person name="van Staveren M."/>
            <person name="Dirske W."/>
            <person name="Mooijman P."/>
            <person name="Klein Lankhorst R."/>
            <person name="Rose M."/>
            <person name="Hauf J."/>
            <person name="Kotter P."/>
            <person name="Berneiser S."/>
            <person name="Hempel S."/>
            <person name="Feldpausch M."/>
            <person name="Lamberth S."/>
            <person name="Van den Daele H."/>
            <person name="De Keyser A."/>
            <person name="Buysshaert C."/>
            <person name="Gielen J."/>
            <person name="Villarroel R."/>
            <person name="De Clercq R."/>
            <person name="Van Montagu M."/>
            <person name="Rogers J."/>
            <person name="Cronin A."/>
            <person name="Quail M."/>
            <person name="Bray-Allen S."/>
            <person name="Clark L."/>
            <person name="Doggett J."/>
            <person name="Hall S."/>
            <person name="Kay M."/>
            <person name="Lennard N."/>
            <person name="McLay K."/>
            <person name="Mayes R."/>
            <person name="Pettett A."/>
            <person name="Rajandream M.A."/>
            <person name="Lyne M."/>
            <person name="Benes V."/>
            <person name="Rechmann S."/>
            <person name="Borkova D."/>
            <person name="Blocker H."/>
            <person name="Scharfe M."/>
            <person name="Grimm M."/>
            <person name="Lohnert T.H."/>
            <person name="Dose S."/>
            <person name="de Haan M."/>
            <person name="Maarse A."/>
            <person name="Schafer M."/>
            <person name="Muller-Auer S."/>
            <person name="Gabel C."/>
            <person name="Fuchs M."/>
            <person name="Fartmann B."/>
            <person name="Granderath K."/>
            <person name="Dauner D."/>
            <person name="Herzl A."/>
            <person name="Neumann S."/>
            <person name="Argiriou A."/>
            <person name="Vitale D."/>
            <person name="Liguori R."/>
            <person name="Piravandi E."/>
            <person name="Massenet O."/>
            <person name="Quigley F."/>
            <person name="Clabauld G."/>
            <person name="Mundlein A."/>
            <person name="Felber R."/>
            <person name="Schnabl S."/>
            <person name="Hiller R."/>
            <person name="Schmidt W."/>
            <person name="Lecharny A."/>
            <person name="Aubourg S."/>
            <person name="Chefdor F."/>
            <person name="Cooke R."/>
            <person name="Berger C."/>
            <person name="Montfort A."/>
            <person name="Casacuberta E."/>
            <person name="Gibbons T."/>
            <person name="Weber N."/>
            <person name="Vandenbol M."/>
            <person name="Bargues M."/>
            <person name="Terol J."/>
            <person name="Torres A."/>
            <person name="Perez-Perez A."/>
            <person name="Purnelle B."/>
            <person name="Bent E."/>
            <person name="Johnson S."/>
            <person name="Tacon D."/>
            <person name="Jesse T."/>
            <person name="Heijnen L."/>
            <person name="Schwarz S."/>
            <person name="Scholler P."/>
            <person name="Heber S."/>
            <person name="Francs P."/>
            <person name="Bielke C."/>
            <person name="Frishman D."/>
            <person name="Haase D."/>
            <person name="Lemcke K."/>
            <person name="Mewes H.W."/>
            <person name="Stocker S."/>
            <person name="Zaccaria P."/>
            <person name="Bevan M."/>
            <person name="Wilson R.K."/>
            <person name="de la Bastide M."/>
            <person name="Habermann K."/>
            <person name="Parnell L."/>
            <person name="Dedhia N."/>
            <person name="Gnoj L."/>
            <person name="Schutz K."/>
            <person name="Huang E."/>
            <person name="Spiegel L."/>
            <person name="Sehkon M."/>
            <person name="Murray J."/>
            <person name="Sheet P."/>
            <person name="Cordes M."/>
            <person name="Abu-Threideh J."/>
            <person name="Stoneking T."/>
            <person name="Kalicki J."/>
            <person name="Graves T."/>
            <person name="Harmon G."/>
            <person name="Edwards J."/>
            <person name="Latreille P."/>
            <person name="Courtney L."/>
            <person name="Cloud J."/>
            <person name="Abbott A."/>
            <person name="Scott K."/>
            <person name="Johnson D."/>
            <person name="Minx P."/>
            <person name="Bentley D."/>
            <person name="Fulton B."/>
            <person name="Miller N."/>
            <person name="Greco T."/>
            <person name="Kemp K."/>
            <person name="Kramer J."/>
            <person name="Fulton L."/>
            <person name="Mardis E."/>
            <person name="Dante M."/>
            <person name="Pepin K."/>
            <person name="Hillier L."/>
            <person name="Nelson J."/>
            <person name="Spieth J."/>
            <person name="Ryan E."/>
            <person name="Andrews S."/>
            <person name="Geisel C."/>
            <person name="Layman D."/>
            <person name="Du H."/>
            <person name="Ali J."/>
            <person name="Berghoff A."/>
            <person name="Jones K."/>
            <person name="Drone K."/>
            <person name="Cotton M."/>
            <person name="Joshu C."/>
            <person name="Antonoiu B."/>
            <person name="Zidanic M."/>
            <person name="Strong C."/>
            <person name="Sun H."/>
            <person name="Lamar B."/>
            <person name="Yordan C."/>
            <person name="Ma P."/>
            <person name="Zhong J."/>
            <person name="Preston R."/>
            <person name="Vil D."/>
            <person name="Shekher M."/>
            <person name="Matero A."/>
            <person name="Shah R."/>
            <person name="Swaby I.K."/>
            <person name="O'Shaughnessy A."/>
            <person name="Rodriguez M."/>
            <person name="Hoffmann J."/>
            <person name="Till S."/>
            <person name="Granat S."/>
            <person name="Shohdy N."/>
            <person name="Hasegawa A."/>
            <person name="Hameed A."/>
            <person name="Lodhi M."/>
            <person name="Johnson A."/>
            <person name="Chen E."/>
            <person name="Marra M."/>
            <person name="Martienssen R."/>
            <person name="McCombie W.R."/>
        </authorList>
    </citation>
    <scope>NUCLEOTIDE SEQUENCE [LARGE SCALE GENOMIC DNA]</scope>
    <source>
        <strain evidence="13">cv. Columbia</strain>
    </source>
</reference>
<dbReference type="ExpressionAtlas" id="F4JNK0">
    <property type="expression patterns" value="baseline and differential"/>
</dbReference>
<evidence type="ECO:0000256" key="6">
    <source>
        <dbReference type="ARBA" id="ARBA00022786"/>
    </source>
</evidence>
<dbReference type="InterPro" id="IPR001841">
    <property type="entry name" value="Znf_RING"/>
</dbReference>
<keyword evidence="7" id="KW-0862">Zinc</keyword>
<keyword evidence="4" id="KW-0479">Metal-binding</keyword>
<dbReference type="CDD" id="cd23116">
    <property type="entry name" value="RING-H2_AIRP1-like"/>
    <property type="match status" value="1"/>
</dbReference>
<dbReference type="Pfam" id="PF13639">
    <property type="entry name" value="zf-RING_2"/>
    <property type="match status" value="1"/>
</dbReference>
<dbReference type="AlphaFoldDB" id="F4JNK0"/>
<dbReference type="HOGENOM" id="CLU_081123_2_0_1"/>
<evidence type="ECO:0000256" key="2">
    <source>
        <dbReference type="ARBA" id="ARBA00012483"/>
    </source>
</evidence>
<reference evidence="13" key="4">
    <citation type="journal article" date="2017" name="Plant J.">
        <title>Araport11: a complete reannotation of the Arabidopsis thaliana reference genome.</title>
        <authorList>
            <person name="Cheng C.Y."/>
            <person name="Krishnakumar V."/>
            <person name="Chan A.P."/>
            <person name="Thibaud-Nissen F."/>
            <person name="Schobel S."/>
            <person name="Town C.D."/>
        </authorList>
    </citation>
    <scope>GENOME REANNOTATION</scope>
    <source>
        <strain evidence="13">cv. Columbia</strain>
    </source>
</reference>
<dbReference type="TAIR" id="AT4G23450">
    <property type="gene designation" value="AIRP1"/>
</dbReference>
<protein>
    <recommendedName>
        <fullName evidence="2">RING-type E3 ubiquitin transferase</fullName>
        <ecNumber evidence="2">2.3.2.27</ecNumber>
    </recommendedName>
</protein>
<dbReference type="Gene3D" id="3.30.40.10">
    <property type="entry name" value="Zinc/RING finger domain, C3HC4 (zinc finger)"/>
    <property type="match status" value="1"/>
</dbReference>
<keyword evidence="3" id="KW-0808">Transferase</keyword>
<name>F4JNK0_ARATH</name>
<evidence type="ECO:0000256" key="4">
    <source>
        <dbReference type="ARBA" id="ARBA00022723"/>
    </source>
</evidence>
<dbReference type="GO" id="GO:0008270">
    <property type="term" value="F:zinc ion binding"/>
    <property type="evidence" value="ECO:0007669"/>
    <property type="project" value="UniProtKB-KW"/>
</dbReference>
<feature type="transmembrane region" description="Helical" evidence="9">
    <location>
        <begin position="20"/>
        <end position="46"/>
    </location>
</feature>
<evidence type="ECO:0000256" key="1">
    <source>
        <dbReference type="ARBA" id="ARBA00000900"/>
    </source>
</evidence>
<evidence type="ECO:0000313" key="13">
    <source>
        <dbReference type="Proteomes" id="UP000006548"/>
    </source>
</evidence>
<dbReference type="OMA" id="KETWRAD"/>
<dbReference type="RefSeq" id="NP_001190812.1">
    <property type="nucleotide sequence ID" value="NM_001203883.1"/>
</dbReference>
<keyword evidence="9" id="KW-1133">Transmembrane helix</keyword>
<evidence type="ECO:0000256" key="8">
    <source>
        <dbReference type="PROSITE-ProRule" id="PRU00175"/>
    </source>
</evidence>
<keyword evidence="9" id="KW-0812">Transmembrane</keyword>
<dbReference type="Araport" id="AT4G23450"/>